<evidence type="ECO:0000256" key="1">
    <source>
        <dbReference type="SAM" id="MobiDB-lite"/>
    </source>
</evidence>
<feature type="region of interest" description="Disordered" evidence="1">
    <location>
        <begin position="1"/>
        <end position="35"/>
    </location>
</feature>
<evidence type="ECO:0000313" key="2">
    <source>
        <dbReference type="EMBL" id="VVC26180.1"/>
    </source>
</evidence>
<organism evidence="2 3">
    <name type="scientific">Cinara cedri</name>
    <dbReference type="NCBI Taxonomy" id="506608"/>
    <lineage>
        <taxon>Eukaryota</taxon>
        <taxon>Metazoa</taxon>
        <taxon>Ecdysozoa</taxon>
        <taxon>Arthropoda</taxon>
        <taxon>Hexapoda</taxon>
        <taxon>Insecta</taxon>
        <taxon>Pterygota</taxon>
        <taxon>Neoptera</taxon>
        <taxon>Paraneoptera</taxon>
        <taxon>Hemiptera</taxon>
        <taxon>Sternorrhyncha</taxon>
        <taxon>Aphidomorpha</taxon>
        <taxon>Aphidoidea</taxon>
        <taxon>Aphididae</taxon>
        <taxon>Lachninae</taxon>
        <taxon>Cinara</taxon>
    </lineage>
</organism>
<dbReference type="Proteomes" id="UP000325440">
    <property type="component" value="Unassembled WGS sequence"/>
</dbReference>
<gene>
    <name evidence="2" type="ORF">CINCED_3A012655</name>
</gene>
<sequence>MPKRIKPSGAHYRKLVKEKNQTPDKTIKTNSYPRSLSANEDCSSSIMQMHNENEIIQKRGVAVRKMTDPADWNMSEFTIDYVCKNGYSQNLDSNFSRSKQLYQRVRKGSFRNAHSQKVRVQFFTFLVIYFKNSSEFSRNGFSDWKRSKSNNKHENSLSHKYQTETEKAYWKNVLTRRLCCREIFIILGLAI</sequence>
<keyword evidence="3" id="KW-1185">Reference proteome</keyword>
<dbReference type="AlphaFoldDB" id="A0A5E4M205"/>
<feature type="compositionally biased region" description="Basic residues" evidence="1">
    <location>
        <begin position="1"/>
        <end position="14"/>
    </location>
</feature>
<feature type="compositionally biased region" description="Basic and acidic residues" evidence="1">
    <location>
        <begin position="15"/>
        <end position="27"/>
    </location>
</feature>
<name>A0A5E4M205_9HEMI</name>
<accession>A0A5E4M205</accession>
<evidence type="ECO:0000313" key="3">
    <source>
        <dbReference type="Proteomes" id="UP000325440"/>
    </source>
</evidence>
<reference evidence="2 3" key="1">
    <citation type="submission" date="2019-08" db="EMBL/GenBank/DDBJ databases">
        <authorList>
            <person name="Alioto T."/>
            <person name="Alioto T."/>
            <person name="Gomez Garrido J."/>
        </authorList>
    </citation>
    <scope>NUCLEOTIDE SEQUENCE [LARGE SCALE GENOMIC DNA]</scope>
</reference>
<protein>
    <submittedName>
        <fullName evidence="2">Uncharacterized protein</fullName>
    </submittedName>
</protein>
<proteinExistence type="predicted"/>
<dbReference type="EMBL" id="CABPRJ010000027">
    <property type="protein sequence ID" value="VVC26180.1"/>
    <property type="molecule type" value="Genomic_DNA"/>
</dbReference>